<evidence type="ECO:0000256" key="3">
    <source>
        <dbReference type="ARBA" id="ARBA00022723"/>
    </source>
</evidence>
<dbReference type="EMBL" id="QICB01000006">
    <property type="protein sequence ID" value="RNL19139.1"/>
    <property type="molecule type" value="Genomic_DNA"/>
</dbReference>
<keyword evidence="3 12" id="KW-0479">Metal-binding</keyword>
<dbReference type="InterPro" id="IPR033114">
    <property type="entry name" value="HNH_CAS9"/>
</dbReference>
<dbReference type="GO" id="GO:0003723">
    <property type="term" value="F:RNA binding"/>
    <property type="evidence" value="ECO:0007669"/>
    <property type="project" value="UniProtKB-UniRule"/>
</dbReference>
<feature type="active site" description="Proton acceptor for HNH nuclease domain" evidence="12">
    <location>
        <position position="606"/>
    </location>
</feature>
<evidence type="ECO:0000256" key="1">
    <source>
        <dbReference type="ARBA" id="ARBA00001946"/>
    </source>
</evidence>
<dbReference type="GO" id="GO:0043571">
    <property type="term" value="P:maintenance of CRISPR repeat elements"/>
    <property type="evidence" value="ECO:0007669"/>
    <property type="project" value="UniProtKB-UniRule"/>
</dbReference>
<feature type="binding site" evidence="12">
    <location>
        <position position="23"/>
    </location>
    <ligand>
        <name>Mg(2+)</name>
        <dbReference type="ChEBI" id="CHEBI:18420"/>
        <label>2</label>
    </ligand>
</feature>
<proteinExistence type="inferred from homology"/>
<evidence type="ECO:0000256" key="9">
    <source>
        <dbReference type="ARBA" id="ARBA00023125"/>
    </source>
</evidence>
<dbReference type="GO" id="GO:0051607">
    <property type="term" value="P:defense response to virus"/>
    <property type="evidence" value="ECO:0007669"/>
    <property type="project" value="UniProtKB-UniRule"/>
</dbReference>
<dbReference type="RefSeq" id="WP_123198491.1">
    <property type="nucleotide sequence ID" value="NZ_QICB01000006.1"/>
</dbReference>
<evidence type="ECO:0000256" key="2">
    <source>
        <dbReference type="ARBA" id="ARBA00022722"/>
    </source>
</evidence>
<evidence type="ECO:0000313" key="16">
    <source>
        <dbReference type="Proteomes" id="UP000267368"/>
    </source>
</evidence>
<keyword evidence="2 12" id="KW-0540">Nuclease</keyword>
<keyword evidence="9 12" id="KW-0238">DNA-binding</keyword>
<keyword evidence="16" id="KW-1185">Reference proteome</keyword>
<keyword evidence="7 12" id="KW-0694">RNA-binding</keyword>
<dbReference type="HAMAP" id="MF_01480">
    <property type="entry name" value="Cas9"/>
    <property type="match status" value="1"/>
</dbReference>
<comment type="cofactor">
    <cofactor evidence="1 12">
        <name>Mg(2+)</name>
        <dbReference type="ChEBI" id="CHEBI:18420"/>
    </cofactor>
</comment>
<feature type="coiled-coil region" evidence="13">
    <location>
        <begin position="529"/>
        <end position="556"/>
    </location>
</feature>
<evidence type="ECO:0000313" key="15">
    <source>
        <dbReference type="EMBL" id="RNL19139.1"/>
    </source>
</evidence>
<keyword evidence="6 12" id="KW-0460">Magnesium</keyword>
<comment type="domain">
    <text evidence="12">Has 2 endonuclease domains. The discontinuous RuvC-like domain cleaves the target DNA noncomplementary to crRNA while the HNH nuclease domain cleaves the target DNA complementary to crRNA.</text>
</comment>
<feature type="domain" description="HNH Cas9-type" evidence="14">
    <location>
        <begin position="529"/>
        <end position="689"/>
    </location>
</feature>
<organism evidence="15 16">
    <name type="scientific">Slackia faecicanis</name>
    <dbReference type="NCBI Taxonomy" id="255723"/>
    <lineage>
        <taxon>Bacteria</taxon>
        <taxon>Bacillati</taxon>
        <taxon>Actinomycetota</taxon>
        <taxon>Coriobacteriia</taxon>
        <taxon>Eggerthellales</taxon>
        <taxon>Eggerthellaceae</taxon>
        <taxon>Slackia</taxon>
    </lineage>
</organism>
<dbReference type="OrthoDB" id="9802901at2"/>
<protein>
    <recommendedName>
        <fullName evidence="12">CRISPR-associated endonuclease Cas9</fullName>
        <ecNumber evidence="12">3.1.-.-</ecNumber>
    </recommendedName>
</protein>
<feature type="active site" description="For RuvC-like nuclease domain" evidence="12">
    <location>
        <position position="23"/>
    </location>
</feature>
<keyword evidence="8 12" id="KW-0051">Antiviral defense</keyword>
<dbReference type="Proteomes" id="UP000267368">
    <property type="component" value="Unassembled WGS sequence"/>
</dbReference>
<keyword evidence="4 12" id="KW-0255">Endonuclease</keyword>
<gene>
    <name evidence="12 15" type="primary">cas9</name>
    <name evidence="15" type="ORF">DMP07_07265</name>
</gene>
<evidence type="ECO:0000256" key="6">
    <source>
        <dbReference type="ARBA" id="ARBA00022842"/>
    </source>
</evidence>
<evidence type="ECO:0000256" key="13">
    <source>
        <dbReference type="SAM" id="Coils"/>
    </source>
</evidence>
<evidence type="ECO:0000256" key="11">
    <source>
        <dbReference type="ARBA" id="ARBA00046380"/>
    </source>
</evidence>
<dbReference type="NCBIfam" id="TIGR01865">
    <property type="entry name" value="cas_Csn1"/>
    <property type="match status" value="1"/>
</dbReference>
<dbReference type="InterPro" id="IPR036397">
    <property type="entry name" value="RNaseH_sf"/>
</dbReference>
<evidence type="ECO:0000256" key="8">
    <source>
        <dbReference type="ARBA" id="ARBA00023118"/>
    </source>
</evidence>
<comment type="function">
    <text evidence="12">CRISPR (clustered regularly interspaced short palindromic repeat) is an adaptive immune system that provides protection against mobile genetic elements (viruses, transposable elements and conjugative plasmids). CRISPR clusters contain spacers, sequences complementary to antecedent mobile elements, and target invading nucleic acids. CRISPR clusters are transcribed and processed into CRISPR RNA (crRNA). In type II CRISPR systems correct processing of pre-crRNA requires a trans-encoded small RNA (tracrRNA), endogenous ribonuclease 3 (rnc) and this protein. The tracrRNA serves as a guide for ribonuclease 3-aided processing of pre-crRNA. Subsequently Cas9/crRNA/tracrRNA endonucleolytically cleaves linear or circular dsDNA target complementary to the spacer; Cas9 is inactive in the absence of the 2 guide RNAs (gRNA). Cas9 recognizes the protospacer adjacent motif (PAM) in the CRISPR repeat sequences to help distinguish self versus nonself, as targets within the bacterial CRISPR locus do not have PAMs. PAM recognition is also required for catalytic activity.</text>
</comment>
<comment type="subunit">
    <text evidence="11 12">Monomer. Binds crRNA and tracrRNA.</text>
</comment>
<feature type="binding site" evidence="12">
    <location>
        <position position="23"/>
    </location>
    <ligand>
        <name>Mg(2+)</name>
        <dbReference type="ChEBI" id="CHEBI:18420"/>
        <label>1</label>
    </ligand>
</feature>
<evidence type="ECO:0000259" key="14">
    <source>
        <dbReference type="PROSITE" id="PS51749"/>
    </source>
</evidence>
<dbReference type="Gene3D" id="3.30.420.10">
    <property type="entry name" value="Ribonuclease H-like superfamily/Ribonuclease H"/>
    <property type="match status" value="2"/>
</dbReference>
<accession>A0A3N0AES6</accession>
<sequence length="1006" mass="113299">MVEVKTEAVGRLGRPRYLVLGMDPGIASCGFALLDINNHEILEMGVRLFDAPLHPKTKQSLAAIRRGFRSTRRNIDRTQDRLKHCFECFKKYGVVPDDADKEYLHTVKGDKQPLKLRVDGLNRMLTNREWAMALYSLCKRRGYIPHGEGAQDKSSDDGKVLAAISANEKEIAAGKFRTAGEWLASRPTSRNRGGNYEMCVKHEQLIEETRILFEAQRSFGSKVASEDFEREYIDICNWERPRDDFDRRTYGLVGSCVYFPQEKRAARCTLTSELVSAYGALGNITIVLGDGGVRRLTAAERDECIRILFTADPNAKTRVVKFGALRKKLDLSSRDYFKGVPADDEKTREVFKPSGWRALYSTLRESNPQLLARLRDDIDLADAVMEAAAYASSASSLENCLSQLPLSDDEKQALCALPYSSKVLNGYGSRSKKALDLLLACLKEPEVLNLTDAEAACGLDALRLGGPQLERSEKLIPYEAWVSAAGRTNNNPVVIRAMSQMRKVVNAICGKWGVPNEIHVELDRELRLPKRAKEEIAKANKKNEKERERIAVQAADILSCSPDEVSGKQIEKYRLWEEQENSDLYTGERIHVQRLLSDDTYTQIDHILPFSRTGENSRNNKVLVLSESNQQKREQTPYEWMNSGQPGAPSWDEFKLRVQANQHLKHRKKEFLLEQDLESKEVEFLQRNVTDTAYMSREVCAYLSDCLLFPDDGMKVHVVPTTGRATAWLRRRWGLNFGATGEKDRSDDRHHATDACVIAACSRGLVIKTAKVMKGTHWSITRNMTSEERRDARMEALRESMPWESFADDVRARRDFVVPTRYVPRKGSGELFEQTVYSYVGRNEKGQDLGRKKGVDKDKVMGNAVVSDDGKSVIKVSEMLCLRLWHDPEIKKKGKVVGGWYADPVYKSDIPALKDGTYVPRIAKAHCGRSAWAPVPERLLLQRPVELYLGDVVRVKEMVGCLSGFDMGGVAWKFVDPMTRESISAPTIGSLTGKDAPKVVRGGIVG</sequence>
<evidence type="ECO:0000256" key="7">
    <source>
        <dbReference type="ARBA" id="ARBA00022884"/>
    </source>
</evidence>
<name>A0A3N0AES6_9ACTN</name>
<dbReference type="AlphaFoldDB" id="A0A3N0AES6"/>
<dbReference type="GO" id="GO:0046872">
    <property type="term" value="F:metal ion binding"/>
    <property type="evidence" value="ECO:0007669"/>
    <property type="project" value="UniProtKB-UniRule"/>
</dbReference>
<dbReference type="InterPro" id="IPR028629">
    <property type="entry name" value="Cas9"/>
</dbReference>
<reference evidence="16" key="1">
    <citation type="submission" date="2018-05" db="EMBL/GenBank/DDBJ databases">
        <title>Genome Sequencing of selected type strains of the family Eggerthellaceae.</title>
        <authorList>
            <person name="Danylec N."/>
            <person name="Stoll D.A."/>
            <person name="Doetsch A."/>
            <person name="Huch M."/>
        </authorList>
    </citation>
    <scope>NUCLEOTIDE SEQUENCE [LARGE SCALE GENOMIC DNA]</scope>
    <source>
        <strain evidence="16">DSM 17537</strain>
    </source>
</reference>
<evidence type="ECO:0000256" key="10">
    <source>
        <dbReference type="ARBA" id="ARBA00023211"/>
    </source>
</evidence>
<dbReference type="GO" id="GO:0004519">
    <property type="term" value="F:endonuclease activity"/>
    <property type="evidence" value="ECO:0007669"/>
    <property type="project" value="UniProtKB-UniRule"/>
</dbReference>
<feature type="binding site" evidence="12">
    <location>
        <position position="525"/>
    </location>
    <ligand>
        <name>Mg(2+)</name>
        <dbReference type="ChEBI" id="CHEBI:18420"/>
        <label>1</label>
    </ligand>
</feature>
<evidence type="ECO:0000256" key="4">
    <source>
        <dbReference type="ARBA" id="ARBA00022759"/>
    </source>
</evidence>
<evidence type="ECO:0000256" key="5">
    <source>
        <dbReference type="ARBA" id="ARBA00022801"/>
    </source>
</evidence>
<dbReference type="GO" id="GO:0016787">
    <property type="term" value="F:hydrolase activity"/>
    <property type="evidence" value="ECO:0007669"/>
    <property type="project" value="UniProtKB-KW"/>
</dbReference>
<keyword evidence="10" id="KW-0464">Manganese</keyword>
<dbReference type="PROSITE" id="PS51749">
    <property type="entry name" value="HNH_CAS9"/>
    <property type="match status" value="1"/>
</dbReference>
<comment type="similarity">
    <text evidence="12">Belongs to the CRISPR-associated Cas9 family.</text>
</comment>
<feature type="binding site" evidence="12">
    <location>
        <position position="525"/>
    </location>
    <ligand>
        <name>Mg(2+)</name>
        <dbReference type="ChEBI" id="CHEBI:18420"/>
        <label>2</label>
    </ligand>
</feature>
<feature type="binding site" evidence="12">
    <location>
        <position position="751"/>
    </location>
    <ligand>
        <name>Mg(2+)</name>
        <dbReference type="ChEBI" id="CHEBI:18420"/>
        <label>2</label>
    </ligand>
</feature>
<dbReference type="Gene3D" id="1.10.30.50">
    <property type="match status" value="1"/>
</dbReference>
<dbReference type="InterPro" id="IPR003615">
    <property type="entry name" value="HNH_nuc"/>
</dbReference>
<dbReference type="Pfam" id="PF13395">
    <property type="entry name" value="HNH_4"/>
    <property type="match status" value="1"/>
</dbReference>
<keyword evidence="5 12" id="KW-0378">Hydrolase</keyword>
<dbReference type="InterPro" id="IPR041383">
    <property type="entry name" value="RuvC_III"/>
</dbReference>
<feature type="binding site" evidence="12">
    <location>
        <position position="521"/>
    </location>
    <ligand>
        <name>Mg(2+)</name>
        <dbReference type="ChEBI" id="CHEBI:18420"/>
        <label>1</label>
    </ligand>
</feature>
<comment type="caution">
    <text evidence="15">The sequence shown here is derived from an EMBL/GenBank/DDBJ whole genome shotgun (WGS) entry which is preliminary data.</text>
</comment>
<evidence type="ECO:0000256" key="12">
    <source>
        <dbReference type="HAMAP-Rule" id="MF_01480"/>
    </source>
</evidence>
<keyword evidence="13" id="KW-0175">Coiled coil</keyword>
<dbReference type="EC" id="3.1.-.-" evidence="12"/>
<dbReference type="GO" id="GO:0003677">
    <property type="term" value="F:DNA binding"/>
    <property type="evidence" value="ECO:0007669"/>
    <property type="project" value="UniProtKB-UniRule"/>
</dbReference>
<dbReference type="Pfam" id="PF18541">
    <property type="entry name" value="RuvC_III"/>
    <property type="match status" value="1"/>
</dbReference>